<feature type="domain" description="RNA polymerase N-terminal" evidence="6">
    <location>
        <begin position="227"/>
        <end position="343"/>
    </location>
</feature>
<dbReference type="GO" id="GO:0006351">
    <property type="term" value="P:DNA-templated transcription"/>
    <property type="evidence" value="ECO:0007669"/>
    <property type="project" value="InterPro"/>
</dbReference>
<comment type="catalytic activity">
    <reaction evidence="5">
        <text>RNA(n) + a ribonucleoside 5'-triphosphate = RNA(n+1) + diphosphate</text>
        <dbReference type="Rhea" id="RHEA:21248"/>
        <dbReference type="Rhea" id="RHEA-COMP:14527"/>
        <dbReference type="Rhea" id="RHEA-COMP:17342"/>
        <dbReference type="ChEBI" id="CHEBI:33019"/>
        <dbReference type="ChEBI" id="CHEBI:61557"/>
        <dbReference type="ChEBI" id="CHEBI:140395"/>
        <dbReference type="EC" id="2.7.7.6"/>
    </reaction>
</comment>
<dbReference type="InterPro" id="IPR045867">
    <property type="entry name" value="DNA-dir_RpoC_beta_prime"/>
</dbReference>
<dbReference type="PANTHER" id="PTHR19376">
    <property type="entry name" value="DNA-DIRECTED RNA POLYMERASE"/>
    <property type="match status" value="1"/>
</dbReference>
<accession>A0A1B1TAB7</accession>
<dbReference type="PANTHER" id="PTHR19376:SF32">
    <property type="entry name" value="DNA-DIRECTED RNA POLYMERASE III SUBUNIT RPC1"/>
    <property type="match status" value="1"/>
</dbReference>
<reference evidence="7" key="2">
    <citation type="submission" date="2016-12" db="EMBL/GenBank/DDBJ databases">
        <authorList>
            <person name="Song W.-J."/>
            <person name="Kurnit D.M."/>
        </authorList>
    </citation>
    <scope>NUCLEOTIDE SEQUENCE</scope>
</reference>
<evidence type="ECO:0000256" key="2">
    <source>
        <dbReference type="ARBA" id="ARBA00022679"/>
    </source>
</evidence>
<comment type="function">
    <text evidence="5">DNA-dependent RNA polymerase catalyzes the transcription of DNA into RNA using the four ribonucleoside triphosphates as substrates.</text>
</comment>
<dbReference type="Pfam" id="PF04997">
    <property type="entry name" value="RNA_pol_Rpb1_1"/>
    <property type="match status" value="1"/>
</dbReference>
<evidence type="ECO:0000256" key="4">
    <source>
        <dbReference type="ARBA" id="ARBA00023163"/>
    </source>
</evidence>
<keyword evidence="1 5" id="KW-0240">DNA-directed RNA polymerase</keyword>
<evidence type="ECO:0000256" key="3">
    <source>
        <dbReference type="ARBA" id="ARBA00022695"/>
    </source>
</evidence>
<dbReference type="GO" id="GO:0003677">
    <property type="term" value="F:DNA binding"/>
    <property type="evidence" value="ECO:0007669"/>
    <property type="project" value="InterPro"/>
</dbReference>
<evidence type="ECO:0000256" key="5">
    <source>
        <dbReference type="RuleBase" id="RU004279"/>
    </source>
</evidence>
<proteinExistence type="inferred from homology"/>
<dbReference type="InterPro" id="IPR007080">
    <property type="entry name" value="RNA_pol_Rpb1_1"/>
</dbReference>
<dbReference type="AlphaFoldDB" id="A0A1B1TAB7"/>
<dbReference type="EC" id="2.7.7.6" evidence="5"/>
<organism evidence="7">
    <name type="scientific">uncultured Poseidoniia archaeon</name>
    <dbReference type="NCBI Taxonomy" id="1697135"/>
    <lineage>
        <taxon>Archaea</taxon>
        <taxon>Methanobacteriati</taxon>
        <taxon>Thermoplasmatota</taxon>
        <taxon>Candidatus Poseidoniia</taxon>
        <taxon>environmental samples</taxon>
    </lineage>
</organism>
<dbReference type="EMBL" id="KP211816">
    <property type="protein sequence ID" value="ANV79234.1"/>
    <property type="molecule type" value="Genomic_DNA"/>
</dbReference>
<dbReference type="GO" id="GO:0003899">
    <property type="term" value="F:DNA-directed RNA polymerase activity"/>
    <property type="evidence" value="ECO:0007669"/>
    <property type="project" value="UniProtKB-EC"/>
</dbReference>
<reference evidence="7" key="1">
    <citation type="journal article" date="2015" name="ISME J.">
        <title>A new class of marine Euryarchaeota group II from the Mediterranean deep chlorophyll maximum.</title>
        <authorList>
            <person name="Martin-Cuadrado A.B."/>
            <person name="Garcia-Heredia I."/>
            <person name="Molto A.G."/>
            <person name="Lopez-Ubeda R."/>
            <person name="Kimes N."/>
            <person name="Lopez-Garcia P."/>
            <person name="Moreira D."/>
            <person name="Rodriguez-Valera F."/>
        </authorList>
    </citation>
    <scope>NUCLEOTIDE SEQUENCE</scope>
</reference>
<dbReference type="InterPro" id="IPR006592">
    <property type="entry name" value="RNA_pol_N"/>
</dbReference>
<protein>
    <recommendedName>
        <fullName evidence="5">DNA-directed RNA polymerase subunit</fullName>
        <ecNumber evidence="5">2.7.7.6</ecNumber>
    </recommendedName>
</protein>
<dbReference type="InterPro" id="IPR044893">
    <property type="entry name" value="RNA_pol_Rpb1_clamp_domain"/>
</dbReference>
<keyword evidence="4 5" id="KW-0804">Transcription</keyword>
<evidence type="ECO:0000256" key="1">
    <source>
        <dbReference type="ARBA" id="ARBA00022478"/>
    </source>
</evidence>
<evidence type="ECO:0000313" key="7">
    <source>
        <dbReference type="EMBL" id="ANV79234.1"/>
    </source>
</evidence>
<dbReference type="GO" id="GO:0000428">
    <property type="term" value="C:DNA-directed RNA polymerase complex"/>
    <property type="evidence" value="ECO:0007669"/>
    <property type="project" value="UniProtKB-KW"/>
</dbReference>
<keyword evidence="3 5" id="KW-0548">Nucleotidyltransferase</keyword>
<dbReference type="Gene3D" id="4.10.860.120">
    <property type="entry name" value="RNA polymerase II, clamp domain"/>
    <property type="match status" value="1"/>
</dbReference>
<comment type="similarity">
    <text evidence="5">Belongs to the RNA polymerase beta' chain family.</text>
</comment>
<name>A0A1B1TAB7_9ARCH</name>
<evidence type="ECO:0000259" key="6">
    <source>
        <dbReference type="SMART" id="SM00663"/>
    </source>
</evidence>
<sequence>MSDVKEVQIPEILQPVIYGLMPSSEIIDISAVEVKVIDTYEADGQGSKNGLMDPIMGETSTLVDLDSDGEKETNGEFGHIALELPVIHTGFIDLVKTALNSTCNNCGRILLHETPGTHPSDETKSEQDYYREIADVTLKDHGLASSEYTSIINEIKLTCTSKDRVNCMHCEVEQEKIILDMPWTFRKQNSEGRKVNITTDEISQWLGKIPNNELIFIGLGDSYVRPEWAIMNTIPVPPLAIRPTIIVNEYCSADDLTNKLVDIVRINQRLNEVLKSGNFPIVIDDLHTLLQYHCTTYFDNQTSGIPPARHRSGRPLKTLAQRVKGDSSPFRFDFHRPKVEGSTGGRN</sequence>
<dbReference type="SMART" id="SM00663">
    <property type="entry name" value="RPOLA_N"/>
    <property type="match status" value="1"/>
</dbReference>
<keyword evidence="2 5" id="KW-0808">Transferase</keyword>
<dbReference type="SUPFAM" id="SSF64484">
    <property type="entry name" value="beta and beta-prime subunits of DNA dependent RNA-polymerase"/>
    <property type="match status" value="1"/>
</dbReference>